<dbReference type="PROSITE" id="PS01098">
    <property type="entry name" value="LIPASE_GDSL_SER"/>
    <property type="match status" value="1"/>
</dbReference>
<dbReference type="SUPFAM" id="SSF52266">
    <property type="entry name" value="SGNH hydrolase"/>
    <property type="match status" value="1"/>
</dbReference>
<dbReference type="Proteomes" id="UP000199073">
    <property type="component" value="Unassembled WGS sequence"/>
</dbReference>
<dbReference type="InterPro" id="IPR036514">
    <property type="entry name" value="SGNH_hydro_sf"/>
</dbReference>
<keyword evidence="3" id="KW-1185">Reference proteome</keyword>
<dbReference type="Gene3D" id="3.40.50.1110">
    <property type="entry name" value="SGNH hydrolase"/>
    <property type="match status" value="1"/>
</dbReference>
<feature type="domain" description="SGNH hydrolase-type esterase" evidence="1">
    <location>
        <begin position="47"/>
        <end position="208"/>
    </location>
</feature>
<dbReference type="EMBL" id="FNJI01000005">
    <property type="protein sequence ID" value="SDO73776.1"/>
    <property type="molecule type" value="Genomic_DNA"/>
</dbReference>
<dbReference type="PANTHER" id="PTHR30383">
    <property type="entry name" value="THIOESTERASE 1/PROTEASE 1/LYSOPHOSPHOLIPASE L1"/>
    <property type="match status" value="1"/>
</dbReference>
<dbReference type="AlphaFoldDB" id="A0A1H0M0Q5"/>
<dbReference type="PANTHER" id="PTHR30383:SF24">
    <property type="entry name" value="THIOESTERASE 1_PROTEASE 1_LYSOPHOSPHOLIPASE L1"/>
    <property type="match status" value="1"/>
</dbReference>
<name>A0A1H0M0Q5_9BACT</name>
<proteinExistence type="predicted"/>
<reference evidence="2 3" key="1">
    <citation type="submission" date="2016-10" db="EMBL/GenBank/DDBJ databases">
        <authorList>
            <person name="de Groot N.N."/>
        </authorList>
    </citation>
    <scope>NUCLEOTIDE SEQUENCE [LARGE SCALE GENOMIC DNA]</scope>
    <source>
        <strain evidence="2 3">DSM 12130</strain>
    </source>
</reference>
<accession>A0A1H0M0Q5</accession>
<protein>
    <submittedName>
        <fullName evidence="2">Acyl-CoA thioesterase-1</fullName>
    </submittedName>
</protein>
<dbReference type="OrthoDB" id="9786188at2"/>
<sequence>MVRIFNVIMLIMVGMVQVGGAQQQGGFVKVLLAEKSEASGAITRIVALGDSLTAGYGVAEADSYPYLLEQRLHRAGFDCRVINAGVSGETSSGTLARIKWVIMSLAPDIVILETGANDGFRGIKTELVEGNIRQIIEILHRNDVVVLLAGMKMVTNLGSSYVSEFDAIYPRIANDFGLVFMPFFLQGVAMNPELNIADGIHPNNMGYTKITENIYPYVVEAIAKSKSNER</sequence>
<evidence type="ECO:0000259" key="1">
    <source>
        <dbReference type="Pfam" id="PF13472"/>
    </source>
</evidence>
<evidence type="ECO:0000313" key="3">
    <source>
        <dbReference type="Proteomes" id="UP000199073"/>
    </source>
</evidence>
<dbReference type="Pfam" id="PF13472">
    <property type="entry name" value="Lipase_GDSL_2"/>
    <property type="match status" value="1"/>
</dbReference>
<evidence type="ECO:0000313" key="2">
    <source>
        <dbReference type="EMBL" id="SDO73776.1"/>
    </source>
</evidence>
<gene>
    <name evidence="2" type="ORF">SAMN05660330_00927</name>
</gene>
<dbReference type="STRING" id="91360.SAMN05660330_00927"/>
<dbReference type="InterPro" id="IPR051532">
    <property type="entry name" value="Ester_Hydrolysis_Enzymes"/>
</dbReference>
<dbReference type="CDD" id="cd01822">
    <property type="entry name" value="Lysophospholipase_L1_like"/>
    <property type="match status" value="1"/>
</dbReference>
<dbReference type="InterPro" id="IPR008265">
    <property type="entry name" value="Lipase_GDSL_AS"/>
</dbReference>
<dbReference type="RefSeq" id="WP_092220252.1">
    <property type="nucleotide sequence ID" value="NZ_FNJI01000005.1"/>
</dbReference>
<dbReference type="InterPro" id="IPR013830">
    <property type="entry name" value="SGNH_hydro"/>
</dbReference>
<dbReference type="GO" id="GO:0006629">
    <property type="term" value="P:lipid metabolic process"/>
    <property type="evidence" value="ECO:0007669"/>
    <property type="project" value="InterPro"/>
</dbReference>
<dbReference type="GO" id="GO:0004622">
    <property type="term" value="F:phosphatidylcholine lysophospholipase activity"/>
    <property type="evidence" value="ECO:0007669"/>
    <property type="project" value="TreeGrafter"/>
</dbReference>
<organism evidence="2 3">
    <name type="scientific">Desulforhopalus singaporensis</name>
    <dbReference type="NCBI Taxonomy" id="91360"/>
    <lineage>
        <taxon>Bacteria</taxon>
        <taxon>Pseudomonadati</taxon>
        <taxon>Thermodesulfobacteriota</taxon>
        <taxon>Desulfobulbia</taxon>
        <taxon>Desulfobulbales</taxon>
        <taxon>Desulfocapsaceae</taxon>
        <taxon>Desulforhopalus</taxon>
    </lineage>
</organism>